<keyword evidence="4" id="KW-1133">Transmembrane helix</keyword>
<keyword evidence="4" id="KW-0472">Membrane</keyword>
<keyword evidence="1 3" id="KW-0547">Nucleotide-binding</keyword>
<accession>A0A9W4DM90</accession>
<gene>
    <name evidence="6" type="ORF">SCOCK_180131</name>
</gene>
<feature type="binding site" evidence="3">
    <location>
        <begin position="357"/>
        <end position="364"/>
    </location>
    <ligand>
        <name>ATP</name>
        <dbReference type="ChEBI" id="CHEBI:30616"/>
    </ligand>
</feature>
<keyword evidence="7" id="KW-1185">Reference proteome</keyword>
<dbReference type="PROSITE" id="PS50901">
    <property type="entry name" value="FTSK"/>
    <property type="match status" value="1"/>
</dbReference>
<evidence type="ECO:0000256" key="4">
    <source>
        <dbReference type="SAM" id="Phobius"/>
    </source>
</evidence>
<dbReference type="Gene3D" id="3.40.50.300">
    <property type="entry name" value="P-loop containing nucleotide triphosphate hydrolases"/>
    <property type="match status" value="1"/>
</dbReference>
<dbReference type="RefSeq" id="WP_251487675.1">
    <property type="nucleotide sequence ID" value="NZ_CAJSLV010000046.1"/>
</dbReference>
<evidence type="ECO:0000259" key="5">
    <source>
        <dbReference type="PROSITE" id="PS50901"/>
    </source>
</evidence>
<sequence length="721" mass="78497">MTDTILRLVKDTTGSDATSPPDTVEAAVVEAVTEQLAEPVEGVIVDSPQVTADTSTWIGQRRAYLADAPPVLAPWLRNARDLAEHTRWTASYLGHVSAFHTVRAPLYVVRLIGRSPRGAWRLTVRWVRWVCDTEARPVETAAATTADVEAWLSLSREKSRRVRPRRITSAVVAAPTAIGATVAGFLLPAWELGAATGLALALLGVAGRRQDKPVITRYVSVHLQRPLNSREITDALDAIGIKGTPQFVNPIQVDGPGWLAEMDLPRGVLAEKLLDKRKELAGAMRRPLQCVWPSVGTEHPSRANLWVAKTDPRTIKRVWPLAHDGQADMYGEFPFGVTPRGETVPLSLIGTNVLMGGVMGSGKTSAVLVIALAGALDPTCEMWVYELKGSGDLDSVEPICHRYVSGDDDEQCKATLDGMRALEREMKRRKKAVADLPVEDVPNGRKVTRALSDKYPHLRLHPLLAIFDEVHTLFEHPEYGKPAAEVAGRLIRKARAYGMELIFTTQKPDADSIPKMVSDNAIVRFCLAITGHIPNDLILGTGMYKRGIRANIFEPAEGSDPKDSGTGWLARSAMNARIVRAYYIAQELARAIGQRGLALRIAAGTLTGEAAGQVIEPVDVETVVDHLRAIWPDGATAVHSHRLVEALVAYRPELYGPWISTDPTLTDREIQAASSATLSAALRPYKVATAQITIRDCCGGAKGVRWTDIPEAATDPEDDDE</sequence>
<evidence type="ECO:0000313" key="7">
    <source>
        <dbReference type="Proteomes" id="UP001152519"/>
    </source>
</evidence>
<reference evidence="6" key="1">
    <citation type="submission" date="2021-05" db="EMBL/GenBank/DDBJ databases">
        <authorList>
            <person name="Arsene-Ploetze F."/>
        </authorList>
    </citation>
    <scope>NUCLEOTIDE SEQUENCE</scope>
    <source>
        <strain evidence="6">DSM 42138</strain>
    </source>
</reference>
<name>A0A9W4DM90_9ACTN</name>
<dbReference type="AlphaFoldDB" id="A0A9W4DM90"/>
<evidence type="ECO:0000256" key="1">
    <source>
        <dbReference type="ARBA" id="ARBA00022741"/>
    </source>
</evidence>
<keyword evidence="4" id="KW-0812">Transmembrane</keyword>
<dbReference type="SUPFAM" id="SSF52540">
    <property type="entry name" value="P-loop containing nucleoside triphosphate hydrolases"/>
    <property type="match status" value="1"/>
</dbReference>
<proteinExistence type="predicted"/>
<evidence type="ECO:0000256" key="2">
    <source>
        <dbReference type="ARBA" id="ARBA00022840"/>
    </source>
</evidence>
<dbReference type="InterPro" id="IPR027417">
    <property type="entry name" value="P-loop_NTPase"/>
</dbReference>
<keyword evidence="2 3" id="KW-0067">ATP-binding</keyword>
<evidence type="ECO:0000256" key="3">
    <source>
        <dbReference type="PROSITE-ProRule" id="PRU00289"/>
    </source>
</evidence>
<dbReference type="GO" id="GO:0005524">
    <property type="term" value="F:ATP binding"/>
    <property type="evidence" value="ECO:0007669"/>
    <property type="project" value="UniProtKB-UniRule"/>
</dbReference>
<dbReference type="PANTHER" id="PTHR22683:SF41">
    <property type="entry name" value="DNA TRANSLOCASE FTSK"/>
    <property type="match status" value="1"/>
</dbReference>
<dbReference type="Proteomes" id="UP001152519">
    <property type="component" value="Unassembled WGS sequence"/>
</dbReference>
<feature type="transmembrane region" description="Helical" evidence="4">
    <location>
        <begin position="167"/>
        <end position="186"/>
    </location>
</feature>
<dbReference type="PANTHER" id="PTHR22683">
    <property type="entry name" value="SPORULATION PROTEIN RELATED"/>
    <property type="match status" value="1"/>
</dbReference>
<comment type="caution">
    <text evidence="6">The sequence shown here is derived from an EMBL/GenBank/DDBJ whole genome shotgun (WGS) entry which is preliminary data.</text>
</comment>
<feature type="domain" description="FtsK" evidence="5">
    <location>
        <begin position="341"/>
        <end position="536"/>
    </location>
</feature>
<protein>
    <submittedName>
        <fullName evidence="6">DNA segregation ATPase FtsK/SpoIIIE, S-DNA-T family</fullName>
    </submittedName>
</protein>
<dbReference type="EMBL" id="CAJSLV010000046">
    <property type="protein sequence ID" value="CAG6392754.1"/>
    <property type="molecule type" value="Genomic_DNA"/>
</dbReference>
<dbReference type="InterPro" id="IPR050206">
    <property type="entry name" value="FtsK/SpoIIIE/SftA"/>
</dbReference>
<dbReference type="InterPro" id="IPR002543">
    <property type="entry name" value="FtsK_dom"/>
</dbReference>
<evidence type="ECO:0000313" key="6">
    <source>
        <dbReference type="EMBL" id="CAG6392754.1"/>
    </source>
</evidence>
<dbReference type="GO" id="GO:0003677">
    <property type="term" value="F:DNA binding"/>
    <property type="evidence" value="ECO:0007669"/>
    <property type="project" value="InterPro"/>
</dbReference>
<organism evidence="6 7">
    <name type="scientific">Actinacidiphila cocklensis</name>
    <dbReference type="NCBI Taxonomy" id="887465"/>
    <lineage>
        <taxon>Bacteria</taxon>
        <taxon>Bacillati</taxon>
        <taxon>Actinomycetota</taxon>
        <taxon>Actinomycetes</taxon>
        <taxon>Kitasatosporales</taxon>
        <taxon>Streptomycetaceae</taxon>
        <taxon>Actinacidiphila</taxon>
    </lineage>
</organism>